<comment type="caution">
    <text evidence="6">The sequence shown here is derived from an EMBL/GenBank/DDBJ whole genome shotgun (WGS) entry which is preliminary data.</text>
</comment>
<feature type="chain" id="PRO_5047515940" evidence="4">
    <location>
        <begin position="23"/>
        <end position="349"/>
    </location>
</feature>
<keyword evidence="2" id="KW-0175">Coiled coil</keyword>
<evidence type="ECO:0000256" key="4">
    <source>
        <dbReference type="SAM" id="SignalP"/>
    </source>
</evidence>
<evidence type="ECO:0000313" key="7">
    <source>
        <dbReference type="Proteomes" id="UP001500902"/>
    </source>
</evidence>
<keyword evidence="4" id="KW-0732">Signal</keyword>
<evidence type="ECO:0000259" key="5">
    <source>
        <dbReference type="Pfam" id="PF01471"/>
    </source>
</evidence>
<keyword evidence="7" id="KW-1185">Reference proteome</keyword>
<dbReference type="InterPro" id="IPR036365">
    <property type="entry name" value="PGBD-like_sf"/>
</dbReference>
<dbReference type="Proteomes" id="UP001500902">
    <property type="component" value="Unassembled WGS sequence"/>
</dbReference>
<protein>
    <submittedName>
        <fullName evidence="6">Peptidoglycan-binding protein</fullName>
    </submittedName>
</protein>
<sequence length="349" mass="35587">MSRLSIAAVAGSAVLVAAAVVAASAGFGGTEPDTSSQATDPTPATTPVTRTTLTQTQQVNGTLDYGTAVRVSARGNGTITWLPALGAMVRRGQAMYRIDSRPVSLFYGRRPFYRTLSWGNSGADVKEVEQNLAALGYTGFTVDTNYTAATATAVRKWQKDHSYLQTGVFDPATVVLAPAAVRVASLAVQLGDPAGGQVLSYTGTTRVVRIPLDVALQSLAKKGSAATITLPDGKTVAGTVAKVRTVAVAGRLAEDPATIEVTVSIADQSGLGTLDQAPVAVTLVAASARDVLTVPVAALVALADGGTAVQVATGSTSRYMTVKLGMFANGRVQISGHGIAEGTLVGVPS</sequence>
<dbReference type="EMBL" id="BAAAZP010000027">
    <property type="protein sequence ID" value="GAA3654785.1"/>
    <property type="molecule type" value="Genomic_DNA"/>
</dbReference>
<dbReference type="InterPro" id="IPR002477">
    <property type="entry name" value="Peptidoglycan-bd-like"/>
</dbReference>
<accession>A0ABP7BCA6</accession>
<dbReference type="InterPro" id="IPR036366">
    <property type="entry name" value="PGBDSf"/>
</dbReference>
<feature type="signal peptide" evidence="4">
    <location>
        <begin position="1"/>
        <end position="22"/>
    </location>
</feature>
<organism evidence="6 7">
    <name type="scientific">Nonomuraea antimicrobica</name>
    <dbReference type="NCBI Taxonomy" id="561173"/>
    <lineage>
        <taxon>Bacteria</taxon>
        <taxon>Bacillati</taxon>
        <taxon>Actinomycetota</taxon>
        <taxon>Actinomycetes</taxon>
        <taxon>Streptosporangiales</taxon>
        <taxon>Streptosporangiaceae</taxon>
        <taxon>Nonomuraea</taxon>
    </lineage>
</organism>
<feature type="region of interest" description="Disordered" evidence="3">
    <location>
        <begin position="29"/>
        <end position="48"/>
    </location>
</feature>
<reference evidence="7" key="1">
    <citation type="journal article" date="2019" name="Int. J. Syst. Evol. Microbiol.">
        <title>The Global Catalogue of Microorganisms (GCM) 10K type strain sequencing project: providing services to taxonomists for standard genome sequencing and annotation.</title>
        <authorList>
            <consortium name="The Broad Institute Genomics Platform"/>
            <consortium name="The Broad Institute Genome Sequencing Center for Infectious Disease"/>
            <person name="Wu L."/>
            <person name="Ma J."/>
        </authorList>
    </citation>
    <scope>NUCLEOTIDE SEQUENCE [LARGE SCALE GENOMIC DNA]</scope>
    <source>
        <strain evidence="7">JCM 16904</strain>
    </source>
</reference>
<feature type="domain" description="Peptidoglycan binding-like" evidence="5">
    <location>
        <begin position="121"/>
        <end position="174"/>
    </location>
</feature>
<dbReference type="Gene3D" id="2.40.420.20">
    <property type="match status" value="1"/>
</dbReference>
<evidence type="ECO:0000313" key="6">
    <source>
        <dbReference type="EMBL" id="GAA3654785.1"/>
    </source>
</evidence>
<evidence type="ECO:0000256" key="1">
    <source>
        <dbReference type="ARBA" id="ARBA00004196"/>
    </source>
</evidence>
<dbReference type="InterPro" id="IPR050465">
    <property type="entry name" value="UPF0194_transport"/>
</dbReference>
<name>A0ABP7BCA6_9ACTN</name>
<dbReference type="RefSeq" id="WP_344874773.1">
    <property type="nucleotide sequence ID" value="NZ_BAAAZP010000027.1"/>
</dbReference>
<proteinExistence type="predicted"/>
<gene>
    <name evidence="6" type="ORF">GCM10022224_017240</name>
</gene>
<feature type="compositionally biased region" description="Low complexity" evidence="3">
    <location>
        <begin position="34"/>
        <end position="48"/>
    </location>
</feature>
<comment type="subcellular location">
    <subcellularLocation>
        <location evidence="1">Cell envelope</location>
    </subcellularLocation>
</comment>
<dbReference type="PANTHER" id="PTHR32347:SF27">
    <property type="entry name" value="RND EFFLUX PUMP MEMBRANE FUSION PROTEIN BARREL-SANDWICH DOMAIN-CONTAINING PROTEIN"/>
    <property type="match status" value="1"/>
</dbReference>
<dbReference type="SUPFAM" id="SSF47090">
    <property type="entry name" value="PGBD-like"/>
    <property type="match status" value="1"/>
</dbReference>
<dbReference type="Pfam" id="PF01471">
    <property type="entry name" value="PG_binding_1"/>
    <property type="match status" value="1"/>
</dbReference>
<dbReference type="Gene3D" id="1.10.101.10">
    <property type="entry name" value="PGBD-like superfamily/PGBD"/>
    <property type="match status" value="1"/>
</dbReference>
<evidence type="ECO:0000256" key="2">
    <source>
        <dbReference type="ARBA" id="ARBA00023054"/>
    </source>
</evidence>
<evidence type="ECO:0000256" key="3">
    <source>
        <dbReference type="SAM" id="MobiDB-lite"/>
    </source>
</evidence>
<dbReference type="PANTHER" id="PTHR32347">
    <property type="entry name" value="EFFLUX SYSTEM COMPONENT YKNX-RELATED"/>
    <property type="match status" value="1"/>
</dbReference>